<evidence type="ECO:0000259" key="2">
    <source>
        <dbReference type="PROSITE" id="PS50103"/>
    </source>
</evidence>
<evidence type="ECO:0000313" key="3">
    <source>
        <dbReference type="Ensembl" id="ENSSPUP00000010147.1"/>
    </source>
</evidence>
<dbReference type="AlphaFoldDB" id="A0A8D0GQV6"/>
<dbReference type="GO" id="GO:0035198">
    <property type="term" value="F:miRNA binding"/>
    <property type="evidence" value="ECO:0007669"/>
    <property type="project" value="InterPro"/>
</dbReference>
<keyword evidence="1" id="KW-0862">Zinc</keyword>
<dbReference type="GeneTree" id="ENSGT00390000018542"/>
<dbReference type="InterPro" id="IPR000571">
    <property type="entry name" value="Znf_CCCH"/>
</dbReference>
<dbReference type="GO" id="GO:0035196">
    <property type="term" value="P:miRNA processing"/>
    <property type="evidence" value="ECO:0007669"/>
    <property type="project" value="TreeGrafter"/>
</dbReference>
<dbReference type="PROSITE" id="PS50103">
    <property type="entry name" value="ZF_C3H1"/>
    <property type="match status" value="1"/>
</dbReference>
<dbReference type="Proteomes" id="UP000694392">
    <property type="component" value="Unplaced"/>
</dbReference>
<feature type="zinc finger region" description="C3H1-type" evidence="1">
    <location>
        <begin position="556"/>
        <end position="578"/>
    </location>
</feature>
<organism evidence="3 4">
    <name type="scientific">Sphenodon punctatus</name>
    <name type="common">Tuatara</name>
    <name type="synonym">Hatteria punctata</name>
    <dbReference type="NCBI Taxonomy" id="8508"/>
    <lineage>
        <taxon>Eukaryota</taxon>
        <taxon>Metazoa</taxon>
        <taxon>Chordata</taxon>
        <taxon>Craniata</taxon>
        <taxon>Vertebrata</taxon>
        <taxon>Euteleostomi</taxon>
        <taxon>Lepidosauria</taxon>
        <taxon>Sphenodontia</taxon>
        <taxon>Sphenodontidae</taxon>
        <taxon>Sphenodon</taxon>
    </lineage>
</organism>
<keyword evidence="4" id="KW-1185">Reference proteome</keyword>
<evidence type="ECO:0000313" key="4">
    <source>
        <dbReference type="Proteomes" id="UP000694392"/>
    </source>
</evidence>
<dbReference type="OMA" id="ICERYMN"/>
<dbReference type="Ensembl" id="ENSSPUT00000010809.1">
    <property type="protein sequence ID" value="ENSSPUP00000010147.1"/>
    <property type="gene ID" value="ENSSPUG00000007784.1"/>
</dbReference>
<reference evidence="3" key="1">
    <citation type="submission" date="2025-08" db="UniProtKB">
        <authorList>
            <consortium name="Ensembl"/>
        </authorList>
    </citation>
    <scope>IDENTIFICATION</scope>
</reference>
<dbReference type="SMART" id="SM00028">
    <property type="entry name" value="TPR"/>
    <property type="match status" value="3"/>
</dbReference>
<proteinExistence type="predicted"/>
<reference evidence="3" key="2">
    <citation type="submission" date="2025-09" db="UniProtKB">
        <authorList>
            <consortium name="Ensembl"/>
        </authorList>
    </citation>
    <scope>IDENTIFICATION</scope>
</reference>
<dbReference type="InterPro" id="IPR019734">
    <property type="entry name" value="TPR_rpt"/>
</dbReference>
<dbReference type="PANTHER" id="PTHR14928:SF13">
    <property type="entry name" value="ZINC FINGER CCCH DOMAIN-CONTAINING PROTEIN 7A"/>
    <property type="match status" value="1"/>
</dbReference>
<protein>
    <recommendedName>
        <fullName evidence="2">C3H1-type domain-containing protein</fullName>
    </recommendedName>
</protein>
<name>A0A8D0GQV6_SPHPU</name>
<dbReference type="SUPFAM" id="SSF48452">
    <property type="entry name" value="TPR-like"/>
    <property type="match status" value="1"/>
</dbReference>
<evidence type="ECO:0000256" key="1">
    <source>
        <dbReference type="PROSITE-ProRule" id="PRU00723"/>
    </source>
</evidence>
<feature type="domain" description="C3H1-type" evidence="2">
    <location>
        <begin position="556"/>
        <end position="578"/>
    </location>
</feature>
<dbReference type="GO" id="GO:0008270">
    <property type="term" value="F:zinc ion binding"/>
    <property type="evidence" value="ECO:0007669"/>
    <property type="project" value="UniProtKB-KW"/>
</dbReference>
<dbReference type="InterPro" id="IPR039691">
    <property type="entry name" value="ZC3H7A/B"/>
</dbReference>
<keyword evidence="1" id="KW-0479">Metal-binding</keyword>
<dbReference type="InterPro" id="IPR011990">
    <property type="entry name" value="TPR-like_helical_dom_sf"/>
</dbReference>
<keyword evidence="1" id="KW-0863">Zinc-finger</keyword>
<accession>A0A8D0GQV6</accession>
<sequence length="695" mass="78009">FQYEGLAHLKLALVRNLFNEGNDAYREGDWGASLNHYTEALSIAEYANSEEINISNEIQEKLHVNRIACYSNMGLHEKVLEDCERVLRLNENNFRALYRKSKALSELGKYKAAYDAVAKCSLAVPQDESVIKLTQEVAQKLGLKIRKAYVRAKVMSNDLSPLPVPLQVEKSSVSSVSLVNGGSVAFSMPEGCLDCGDGDDILGEELDDLLDSVHDPNESVMQTTIVRGAIPTASVAPSIPFSTPLLGTLSVGAGFVPATSFSEMYSQPLTSSLENFCSSLNSFSISDSNRDISSSISREGTPTLSNSSPLLLINGPTSLFGSENYIGIAGQTRKDFSNVFGSGAANIPVSTSLVGRNPLEGTHELRQACQLCFTKTGPKLLDFTYHPSLEHKCKKDILIGKIKNSEDKLWKKIRPRPTKTQYVGPYYICKDVAAEEECRYPGHCTFAYCQEEIDVWTLERKGAFSREALFGGNGKINFTVSRLLQEHHGLFMFLCEKCFDHKPRIISKRNKDNSSSCSHPAMHDFEDNKCLVHILRETTVKYSKIRSFHAQCQLDLCRHEVRYGCLREDECFYAHSLVELKVWIMQNETGISHDAVVQESKKYWQSMEANAHGTQILSNQMKQGSLNLKMKFVCAQCWRNGQVIESDKNKKYCSAKARHPWTKDRRVVIAMSERKRWMIIRPLPTKKQVPVQFDV</sequence>
<dbReference type="PANTHER" id="PTHR14928">
    <property type="entry name" value="MICRO-RNA BINDING ZINC FINGER CCCH DOMAIN-CONTAINING PROTEIN 7"/>
    <property type="match status" value="1"/>
</dbReference>
<dbReference type="Gene3D" id="1.25.40.10">
    <property type="entry name" value="Tetratricopeptide repeat domain"/>
    <property type="match status" value="1"/>
</dbReference>